<organism evidence="7 8">
    <name type="scientific">Pararobbsia silviterrae</name>
    <dbReference type="NCBI Taxonomy" id="1792498"/>
    <lineage>
        <taxon>Bacteria</taxon>
        <taxon>Pseudomonadati</taxon>
        <taxon>Pseudomonadota</taxon>
        <taxon>Betaproteobacteria</taxon>
        <taxon>Burkholderiales</taxon>
        <taxon>Burkholderiaceae</taxon>
        <taxon>Pararobbsia</taxon>
    </lineage>
</organism>
<evidence type="ECO:0000256" key="2">
    <source>
        <dbReference type="ARBA" id="ARBA00022898"/>
    </source>
</evidence>
<dbReference type="PANTHER" id="PTHR46577:SF1">
    <property type="entry name" value="HTH-TYPE TRANSCRIPTIONAL REGULATORY PROTEIN GABR"/>
    <property type="match status" value="1"/>
</dbReference>
<name>A0A494Y791_9BURK</name>
<evidence type="ECO:0000256" key="3">
    <source>
        <dbReference type="ARBA" id="ARBA00023015"/>
    </source>
</evidence>
<dbReference type="SUPFAM" id="SSF53383">
    <property type="entry name" value="PLP-dependent transferases"/>
    <property type="match status" value="1"/>
</dbReference>
<dbReference type="Gene3D" id="1.10.10.10">
    <property type="entry name" value="Winged helix-like DNA-binding domain superfamily/Winged helix DNA-binding domain"/>
    <property type="match status" value="1"/>
</dbReference>
<evidence type="ECO:0000256" key="4">
    <source>
        <dbReference type="ARBA" id="ARBA00023125"/>
    </source>
</evidence>
<dbReference type="Gene3D" id="3.40.640.10">
    <property type="entry name" value="Type I PLP-dependent aspartate aminotransferase-like (Major domain)"/>
    <property type="match status" value="1"/>
</dbReference>
<dbReference type="Pfam" id="PF00155">
    <property type="entry name" value="Aminotran_1_2"/>
    <property type="match status" value="1"/>
</dbReference>
<dbReference type="EMBL" id="RBZU01000003">
    <property type="protein sequence ID" value="RKP56481.1"/>
    <property type="molecule type" value="Genomic_DNA"/>
</dbReference>
<keyword evidence="3" id="KW-0805">Transcription regulation</keyword>
<dbReference type="SMART" id="SM00345">
    <property type="entry name" value="HTH_GNTR"/>
    <property type="match status" value="1"/>
</dbReference>
<dbReference type="InterPro" id="IPR036390">
    <property type="entry name" value="WH_DNA-bd_sf"/>
</dbReference>
<dbReference type="Pfam" id="PF00392">
    <property type="entry name" value="GntR"/>
    <property type="match status" value="1"/>
</dbReference>
<dbReference type="InterPro" id="IPR015421">
    <property type="entry name" value="PyrdxlP-dep_Trfase_major"/>
</dbReference>
<dbReference type="InterPro" id="IPR004839">
    <property type="entry name" value="Aminotransferase_I/II_large"/>
</dbReference>
<dbReference type="InterPro" id="IPR051446">
    <property type="entry name" value="HTH_trans_reg/aminotransferase"/>
</dbReference>
<feature type="domain" description="HTH gntR-type" evidence="6">
    <location>
        <begin position="11"/>
        <end position="79"/>
    </location>
</feature>
<dbReference type="InterPro" id="IPR000524">
    <property type="entry name" value="Tscrpt_reg_HTH_GntR"/>
</dbReference>
<dbReference type="PROSITE" id="PS50949">
    <property type="entry name" value="HTH_GNTR"/>
    <property type="match status" value="1"/>
</dbReference>
<keyword evidence="8" id="KW-1185">Reference proteome</keyword>
<sequence length="492" mass="53590">MDIHITIEGRRDLTGQLYRQLRSGILDGRLPAGERLPSTRDLATQLGVSRKTTLEAFERLGAEGYLVSRPGDGTFVAEGLMRLPAKTERGQSAPSTADASHARHKTVLPRALPVWGAFTDARSLPRPTDALDADFAGGVTDKTQFPFDAWRRCVHHALRIQARGRGTYREAAGDPDLRLAIARYLAYSRAVASDPDGVVVTQGAQQAIDLLARVMIRPGDVVAVEDPGYPPVRSCFAALGARVADIPVDAQGLVVAKLPDDARIVYVTPSHQFPLGMPMSLERRVELLEWARHRGALIIEDDYDGEFRFEGRPMEPLKSLDRAGLVAYVGTFSKTIFPELRIGYCVPPATLVDALLKVRFVTDHHSCALTQSALAQFMLGGDFAKHLRRIHKHYSARRERVLAHLHGGLSAWLDPIVPVAGIHLVALLAPPLDEARVIGAAREAGVGLHGLSMFFNKAPARNGFLFGYGGVDADTIDRGLGRLAGVLRELTV</sequence>
<evidence type="ECO:0000313" key="8">
    <source>
        <dbReference type="Proteomes" id="UP000270342"/>
    </source>
</evidence>
<comment type="caution">
    <text evidence="7">The sequence shown here is derived from an EMBL/GenBank/DDBJ whole genome shotgun (WGS) entry which is preliminary data.</text>
</comment>
<dbReference type="SUPFAM" id="SSF46785">
    <property type="entry name" value="Winged helix' DNA-binding domain"/>
    <property type="match status" value="1"/>
</dbReference>
<keyword evidence="2" id="KW-0663">Pyridoxal phosphate</keyword>
<evidence type="ECO:0000313" key="7">
    <source>
        <dbReference type="EMBL" id="RKP56481.1"/>
    </source>
</evidence>
<dbReference type="GO" id="GO:0030170">
    <property type="term" value="F:pyridoxal phosphate binding"/>
    <property type="evidence" value="ECO:0007669"/>
    <property type="project" value="InterPro"/>
</dbReference>
<evidence type="ECO:0000256" key="1">
    <source>
        <dbReference type="ARBA" id="ARBA00005384"/>
    </source>
</evidence>
<keyword evidence="7" id="KW-0032">Aminotransferase</keyword>
<dbReference type="OrthoDB" id="9804020at2"/>
<comment type="similarity">
    <text evidence="1">In the C-terminal section; belongs to the class-I pyridoxal-phosphate-dependent aminotransferase family.</text>
</comment>
<dbReference type="Proteomes" id="UP000270342">
    <property type="component" value="Unassembled WGS sequence"/>
</dbReference>
<protein>
    <submittedName>
        <fullName evidence="7">PLP-dependent aminotransferase family protein</fullName>
    </submittedName>
</protein>
<accession>A0A494Y791</accession>
<dbReference type="GO" id="GO:0003700">
    <property type="term" value="F:DNA-binding transcription factor activity"/>
    <property type="evidence" value="ECO:0007669"/>
    <property type="project" value="InterPro"/>
</dbReference>
<dbReference type="GO" id="GO:0003677">
    <property type="term" value="F:DNA binding"/>
    <property type="evidence" value="ECO:0007669"/>
    <property type="project" value="UniProtKB-KW"/>
</dbReference>
<dbReference type="RefSeq" id="WP_121085510.1">
    <property type="nucleotide sequence ID" value="NZ_RBZU01000003.1"/>
</dbReference>
<dbReference type="InterPro" id="IPR015424">
    <property type="entry name" value="PyrdxlP-dep_Trfase"/>
</dbReference>
<dbReference type="AlphaFoldDB" id="A0A494Y791"/>
<evidence type="ECO:0000256" key="5">
    <source>
        <dbReference type="ARBA" id="ARBA00023163"/>
    </source>
</evidence>
<dbReference type="InterPro" id="IPR036388">
    <property type="entry name" value="WH-like_DNA-bd_sf"/>
</dbReference>
<keyword evidence="5" id="KW-0804">Transcription</keyword>
<keyword evidence="7" id="KW-0808">Transferase</keyword>
<dbReference type="GO" id="GO:0008483">
    <property type="term" value="F:transaminase activity"/>
    <property type="evidence" value="ECO:0007669"/>
    <property type="project" value="UniProtKB-KW"/>
</dbReference>
<evidence type="ECO:0000259" key="6">
    <source>
        <dbReference type="PROSITE" id="PS50949"/>
    </source>
</evidence>
<gene>
    <name evidence="7" type="ORF">D7S86_08860</name>
</gene>
<dbReference type="PANTHER" id="PTHR46577">
    <property type="entry name" value="HTH-TYPE TRANSCRIPTIONAL REGULATORY PROTEIN GABR"/>
    <property type="match status" value="1"/>
</dbReference>
<dbReference type="PRINTS" id="PR00035">
    <property type="entry name" value="HTHGNTR"/>
</dbReference>
<proteinExistence type="inferred from homology"/>
<reference evidence="7 8" key="1">
    <citation type="submission" date="2018-10" db="EMBL/GenBank/DDBJ databases">
        <title>Robbsia sp. DHC34, isolated from soil.</title>
        <authorList>
            <person name="Gao Z.-H."/>
            <person name="Qiu L.-H."/>
        </authorList>
    </citation>
    <scope>NUCLEOTIDE SEQUENCE [LARGE SCALE GENOMIC DNA]</scope>
    <source>
        <strain evidence="7 8">DHC34</strain>
    </source>
</reference>
<keyword evidence="4" id="KW-0238">DNA-binding</keyword>
<dbReference type="CDD" id="cd00609">
    <property type="entry name" value="AAT_like"/>
    <property type="match status" value="1"/>
</dbReference>
<dbReference type="CDD" id="cd07377">
    <property type="entry name" value="WHTH_GntR"/>
    <property type="match status" value="1"/>
</dbReference>